<dbReference type="EMBL" id="CP021920">
    <property type="protein sequence ID" value="ASB91395.1"/>
    <property type="molecule type" value="Genomic_DNA"/>
</dbReference>
<sequence>MSDIADLFRPHLVFFENVETSRELFRKIGQKLIDQGLVKPAFTEAIIEREKHYPTGLDMSAVGTDIPNVAIPHTETDYCNTDRIVVVKLENEIPFHNMITPKKQLNVKFAFFILNGKKSAQTNILSSLMESFTQNWDLKTLSQFNTEKDIFQYIQSKTEKGSV</sequence>
<dbReference type="EC" id="2.7.1.191" evidence="2"/>
<dbReference type="PANTHER" id="PTHR47738">
    <property type="entry name" value="PTS SYSTEM FRUCTOSE-LIKE EIIA COMPONENT-RELATED"/>
    <property type="match status" value="1"/>
</dbReference>
<dbReference type="Gene3D" id="3.40.930.10">
    <property type="entry name" value="Mannitol-specific EII, Chain A"/>
    <property type="match status" value="1"/>
</dbReference>
<gene>
    <name evidence="2" type="ORF">S101395_04912</name>
</gene>
<dbReference type="PANTHER" id="PTHR47738:SF3">
    <property type="entry name" value="PHOSPHOTRANSFERASE SYSTEM MANNITOL_FRUCTOSE-SPECIFIC IIA DOMAIN CONTAINING PROTEIN"/>
    <property type="match status" value="1"/>
</dbReference>
<evidence type="ECO:0000313" key="2">
    <source>
        <dbReference type="EMBL" id="ASB91395.1"/>
    </source>
</evidence>
<keyword evidence="2" id="KW-0808">Transferase</keyword>
<feature type="domain" description="PTS EIIA type-2" evidence="1">
    <location>
        <begin position="5"/>
        <end position="157"/>
    </location>
</feature>
<dbReference type="RefSeq" id="WP_006639677.1">
    <property type="nucleotide sequence ID" value="NZ_BORD01000001.1"/>
</dbReference>
<evidence type="ECO:0000259" key="1">
    <source>
        <dbReference type="PROSITE" id="PS51094"/>
    </source>
</evidence>
<dbReference type="GeneID" id="92855771"/>
<keyword evidence="3" id="KW-1185">Reference proteome</keyword>
<dbReference type="CDD" id="cd00211">
    <property type="entry name" value="PTS_IIA_fru"/>
    <property type="match status" value="1"/>
</dbReference>
<evidence type="ECO:0000313" key="3">
    <source>
        <dbReference type="Proteomes" id="UP000196877"/>
    </source>
</evidence>
<reference evidence="2 3" key="1">
    <citation type="submission" date="2017-06" db="EMBL/GenBank/DDBJ databases">
        <title>Genome sequence of Bacillus sonorensis strain SRCM101395.</title>
        <authorList>
            <person name="Cho S.H."/>
        </authorList>
    </citation>
    <scope>NUCLEOTIDE SEQUENCE [LARGE SCALE GENOMIC DNA]</scope>
    <source>
        <strain evidence="2 3">SRCM101395</strain>
    </source>
</reference>
<protein>
    <submittedName>
        <fullName evidence="2">Protein-N(Pi)-phosphohistidine--sugar phosphotransferase</fullName>
        <ecNumber evidence="2">2.7.1.191</ecNumber>
    </submittedName>
</protein>
<name>A0ABN5AQ74_9BACI</name>
<dbReference type="SUPFAM" id="SSF55804">
    <property type="entry name" value="Phoshotransferase/anion transport protein"/>
    <property type="match status" value="1"/>
</dbReference>
<dbReference type="GO" id="GO:0016740">
    <property type="term" value="F:transferase activity"/>
    <property type="evidence" value="ECO:0007669"/>
    <property type="project" value="UniProtKB-KW"/>
</dbReference>
<dbReference type="InterPro" id="IPR051541">
    <property type="entry name" value="PTS_SugarTrans_NitroReg"/>
</dbReference>
<dbReference type="Proteomes" id="UP000196877">
    <property type="component" value="Chromosome"/>
</dbReference>
<proteinExistence type="predicted"/>
<dbReference type="InterPro" id="IPR016152">
    <property type="entry name" value="PTrfase/Anion_transptr"/>
</dbReference>
<organism evidence="2 3">
    <name type="scientific">Bacillus sonorensis</name>
    <dbReference type="NCBI Taxonomy" id="119858"/>
    <lineage>
        <taxon>Bacteria</taxon>
        <taxon>Bacillati</taxon>
        <taxon>Bacillota</taxon>
        <taxon>Bacilli</taxon>
        <taxon>Bacillales</taxon>
        <taxon>Bacillaceae</taxon>
        <taxon>Bacillus</taxon>
    </lineage>
</organism>
<dbReference type="Pfam" id="PF00359">
    <property type="entry name" value="PTS_EIIA_2"/>
    <property type="match status" value="1"/>
</dbReference>
<accession>A0ABN5AQ74</accession>
<dbReference type="PROSITE" id="PS51094">
    <property type="entry name" value="PTS_EIIA_TYPE_2"/>
    <property type="match status" value="1"/>
</dbReference>
<dbReference type="InterPro" id="IPR002178">
    <property type="entry name" value="PTS_EIIA_type-2_dom"/>
</dbReference>